<gene>
    <name evidence="5" type="ORF">HNQ80_002996</name>
</gene>
<dbReference type="GO" id="GO:0007165">
    <property type="term" value="P:signal transduction"/>
    <property type="evidence" value="ECO:0007669"/>
    <property type="project" value="UniProtKB-KW"/>
</dbReference>
<dbReference type="SMART" id="SM00283">
    <property type="entry name" value="MA"/>
    <property type="match status" value="1"/>
</dbReference>
<dbReference type="Proteomes" id="UP000579281">
    <property type="component" value="Unassembled WGS sequence"/>
</dbReference>
<dbReference type="EMBL" id="JACHEN010000018">
    <property type="protein sequence ID" value="MBB6216891.1"/>
    <property type="molecule type" value="Genomic_DNA"/>
</dbReference>
<feature type="transmembrane region" description="Helical" evidence="3">
    <location>
        <begin position="7"/>
        <end position="28"/>
    </location>
</feature>
<dbReference type="InterPro" id="IPR004089">
    <property type="entry name" value="MCPsignal_dom"/>
</dbReference>
<evidence type="ECO:0000256" key="1">
    <source>
        <dbReference type="ARBA" id="ARBA00023224"/>
    </source>
</evidence>
<evidence type="ECO:0000256" key="2">
    <source>
        <dbReference type="PROSITE-ProRule" id="PRU00284"/>
    </source>
</evidence>
<evidence type="ECO:0000256" key="3">
    <source>
        <dbReference type="SAM" id="Phobius"/>
    </source>
</evidence>
<name>A0A841KTY5_9FIRM</name>
<evidence type="ECO:0000313" key="6">
    <source>
        <dbReference type="Proteomes" id="UP000579281"/>
    </source>
</evidence>
<feature type="transmembrane region" description="Helical" evidence="3">
    <location>
        <begin position="34"/>
        <end position="55"/>
    </location>
</feature>
<keyword evidence="3" id="KW-1133">Transmembrane helix</keyword>
<dbReference type="PANTHER" id="PTHR32089">
    <property type="entry name" value="METHYL-ACCEPTING CHEMOTAXIS PROTEIN MCPB"/>
    <property type="match status" value="1"/>
</dbReference>
<dbReference type="Gene3D" id="1.10.287.950">
    <property type="entry name" value="Methyl-accepting chemotaxis protein"/>
    <property type="match status" value="1"/>
</dbReference>
<dbReference type="SUPFAM" id="SSF58104">
    <property type="entry name" value="Methyl-accepting chemotaxis protein (MCP) signaling domain"/>
    <property type="match status" value="1"/>
</dbReference>
<dbReference type="AlphaFoldDB" id="A0A841KTY5"/>
<sequence>MTRMRFYGVIAAVIISGIQILINIMIIPKLDTSTLSFLFSALPVFILSFVALEFIRNKLMNCIGILENCLQEFARGNFLATLKADIQIEELSHLEGLLKKVREEMKNWIFHILSAEVHLKDLSRLLSQNAMISLERMDNINHSVAEITEGSMQAASDSAENAAISEELLSSNMEIADFGKHVLKFANDSVYEIDRDSRVIKSALDNVQEIEGLMMKSFQHIGALKQYLDTISEMANAISGIAKQTNLLSLNASIEAAKAGEAGKGFRVVADEIKKLAEVSATTASHINRNIVQIQENMNDTMKTIDSGVEKSRQIKNISGEANHNLLHIYEKILEIVRCIEKISQNITEQTHASELLAKNIENIAQFTHEIDKTTRCMSEKINDQVGSITENNKISQNIGGITQEFNKFIEPIEKEIERELIGACNRIAACLAQGNLNDLAVKRICVEAGITEIYITDASGKTVLCNNPMGIGFTFKDEPNTQAYEFYKILNKPELQVCQRMMLRDLDGKYFKFVGISRADGRGIIQIGLSLEDILNFKGQYAI</sequence>
<dbReference type="PANTHER" id="PTHR32089:SF112">
    <property type="entry name" value="LYSOZYME-LIKE PROTEIN-RELATED"/>
    <property type="match status" value="1"/>
</dbReference>
<accession>A0A841KTY5</accession>
<proteinExistence type="predicted"/>
<organism evidence="5 6">
    <name type="scientific">Anaerosolibacter carboniphilus</name>
    <dbReference type="NCBI Taxonomy" id="1417629"/>
    <lineage>
        <taxon>Bacteria</taxon>
        <taxon>Bacillati</taxon>
        <taxon>Bacillota</taxon>
        <taxon>Clostridia</taxon>
        <taxon>Peptostreptococcales</taxon>
        <taxon>Thermotaleaceae</taxon>
        <taxon>Anaerosolibacter</taxon>
    </lineage>
</organism>
<keyword evidence="3" id="KW-0472">Membrane</keyword>
<protein>
    <submittedName>
        <fullName evidence="5">Methyl-accepting chemotaxis protein</fullName>
    </submittedName>
</protein>
<keyword evidence="3" id="KW-0812">Transmembrane</keyword>
<dbReference type="RefSeq" id="WP_184311412.1">
    <property type="nucleotide sequence ID" value="NZ_JACHEN010000018.1"/>
</dbReference>
<comment type="caution">
    <text evidence="5">The sequence shown here is derived from an EMBL/GenBank/DDBJ whole genome shotgun (WGS) entry which is preliminary data.</text>
</comment>
<keyword evidence="1 2" id="KW-0807">Transducer</keyword>
<evidence type="ECO:0000313" key="5">
    <source>
        <dbReference type="EMBL" id="MBB6216891.1"/>
    </source>
</evidence>
<dbReference type="PROSITE" id="PS50111">
    <property type="entry name" value="CHEMOTAXIS_TRANSDUC_2"/>
    <property type="match status" value="1"/>
</dbReference>
<reference evidence="5 6" key="1">
    <citation type="submission" date="2020-08" db="EMBL/GenBank/DDBJ databases">
        <title>Genomic Encyclopedia of Type Strains, Phase IV (KMG-IV): sequencing the most valuable type-strain genomes for metagenomic binning, comparative biology and taxonomic classification.</title>
        <authorList>
            <person name="Goeker M."/>
        </authorList>
    </citation>
    <scope>NUCLEOTIDE SEQUENCE [LARGE SCALE GENOMIC DNA]</scope>
    <source>
        <strain evidence="5 6">DSM 103526</strain>
    </source>
</reference>
<evidence type="ECO:0000259" key="4">
    <source>
        <dbReference type="PROSITE" id="PS50111"/>
    </source>
</evidence>
<dbReference type="Pfam" id="PF00015">
    <property type="entry name" value="MCPsignal"/>
    <property type="match status" value="1"/>
</dbReference>
<dbReference type="GO" id="GO:0016020">
    <property type="term" value="C:membrane"/>
    <property type="evidence" value="ECO:0007669"/>
    <property type="project" value="InterPro"/>
</dbReference>
<feature type="domain" description="Methyl-accepting transducer" evidence="4">
    <location>
        <begin position="129"/>
        <end position="365"/>
    </location>
</feature>
<keyword evidence="6" id="KW-1185">Reference proteome</keyword>